<accession>Q47GU9</accession>
<dbReference type="InterPro" id="IPR003423">
    <property type="entry name" value="OMP_efflux"/>
</dbReference>
<dbReference type="STRING" id="159087.Daro_1176"/>
<dbReference type="eggNOG" id="COG1538">
    <property type="taxonomic scope" value="Bacteria"/>
</dbReference>
<protein>
    <submittedName>
        <fullName evidence="2">Outer membrane efflux protein</fullName>
    </submittedName>
</protein>
<reference evidence="2" key="1">
    <citation type="submission" date="2005-08" db="EMBL/GenBank/DDBJ databases">
        <title>Complete sequence of Dechloromonas aromatica RCB.</title>
        <authorList>
            <person name="Salinero K.K."/>
            <person name="Copeland A."/>
            <person name="Lucas S."/>
            <person name="Lapidus A."/>
            <person name="Barry K."/>
            <person name="Detter J.C."/>
            <person name="Glavina T."/>
            <person name="Hammon N."/>
            <person name="Israni S."/>
            <person name="Pitluck S."/>
            <person name="Di Bartolo G."/>
            <person name="Trong S."/>
            <person name="Schmutz J."/>
            <person name="Larimer F."/>
            <person name="Land M."/>
            <person name="Ivanova N."/>
            <person name="Richardson P."/>
        </authorList>
    </citation>
    <scope>NUCLEOTIDE SEQUENCE</scope>
    <source>
        <strain evidence="2">RCB</strain>
    </source>
</reference>
<dbReference type="SUPFAM" id="SSF56954">
    <property type="entry name" value="Outer membrane efflux proteins (OEP)"/>
    <property type="match status" value="1"/>
</dbReference>
<dbReference type="EMBL" id="CP000089">
    <property type="protein sequence ID" value="AAZ45932.1"/>
    <property type="molecule type" value="Genomic_DNA"/>
</dbReference>
<proteinExistence type="inferred from homology"/>
<name>Q47GU9_DECAR</name>
<dbReference type="GO" id="GO:0015562">
    <property type="term" value="F:efflux transmembrane transporter activity"/>
    <property type="evidence" value="ECO:0007669"/>
    <property type="project" value="InterPro"/>
</dbReference>
<comment type="similarity">
    <text evidence="1">Belongs to the outer membrane factor (OMF) (TC 1.B.17) family.</text>
</comment>
<dbReference type="HOGENOM" id="CLU_012817_14_4_4"/>
<dbReference type="PANTHER" id="PTHR30203">
    <property type="entry name" value="OUTER MEMBRANE CATION EFFLUX PROTEIN"/>
    <property type="match status" value="1"/>
</dbReference>
<dbReference type="KEGG" id="dar:Daro_1176"/>
<dbReference type="AlphaFoldDB" id="Q47GU9"/>
<gene>
    <name evidence="2" type="ordered locus">Daro_1176</name>
</gene>
<evidence type="ECO:0000256" key="1">
    <source>
        <dbReference type="ARBA" id="ARBA00007613"/>
    </source>
</evidence>
<dbReference type="InterPro" id="IPR010131">
    <property type="entry name" value="MdtP/NodT-like"/>
</dbReference>
<dbReference type="Pfam" id="PF02321">
    <property type="entry name" value="OEP"/>
    <property type="match status" value="2"/>
</dbReference>
<dbReference type="Gene3D" id="1.20.1600.10">
    <property type="entry name" value="Outer membrane efflux proteins (OEP)"/>
    <property type="match status" value="1"/>
</dbReference>
<dbReference type="PANTHER" id="PTHR30203:SF30">
    <property type="entry name" value="OUTER MEMBRANE PROTEIN-RELATED"/>
    <property type="match status" value="1"/>
</dbReference>
<sequence length="429" mass="46633">MSGLRQLPSATVPAVKSRHSIALIFLLALGSRAVYADALPLLTLHLSEAEQMVEQRNRALISARRATAAGEAVVDMAGARPNPVVSLNTSGFNSRSSGSGGNLDTTLRIDQPIERGNKRGLRLAVADSLLQANRSDESDSLRQQRLLARLAYFDLKAAEDKLRLANESAQLARQILAKADLRLRAGDLSAADVARIRTDTLKIESDAVQAQVDLRRSRLALAQLLAMEKEAARLATADPWPAFSRLAITTPEIEMRPDVIAARQRLEAAERSIQLAKAQQVRDVTLGAQVERAPDDRNRSVYGVGVSVPLFTGYDYRGEIRRAHVDRDSALDELERVRATAAAEFEQFTFEAERMSERARSLQDEALPAARKAHAAVVLAFNHGAASALDVIDARRSLFAIETDTTNALADAAKARAAWAAATNRPDLP</sequence>
<evidence type="ECO:0000313" key="2">
    <source>
        <dbReference type="EMBL" id="AAZ45932.1"/>
    </source>
</evidence>
<dbReference type="OrthoDB" id="9763626at2"/>
<organism evidence="2">
    <name type="scientific">Dechloromonas aromatica (strain RCB)</name>
    <dbReference type="NCBI Taxonomy" id="159087"/>
    <lineage>
        <taxon>Bacteria</taxon>
        <taxon>Pseudomonadati</taxon>
        <taxon>Pseudomonadota</taxon>
        <taxon>Betaproteobacteria</taxon>
        <taxon>Rhodocyclales</taxon>
        <taxon>Azonexaceae</taxon>
        <taxon>Dechloromonas</taxon>
    </lineage>
</organism>